<reference evidence="2 3" key="1">
    <citation type="journal article" date="2010" name="J. Bacteriol.">
        <title>Genome sequences of Pelagibaca bermudensis HTCC2601T and Maritimibacter alkaliphilus HTCC2654T, the type strains of two marine Roseobacter genera.</title>
        <authorList>
            <person name="Thrash J.C."/>
            <person name="Cho J.C."/>
            <person name="Ferriera S."/>
            <person name="Johnson J."/>
            <person name="Vergin K.L."/>
            <person name="Giovannoni S.J."/>
        </authorList>
    </citation>
    <scope>NUCLEOTIDE SEQUENCE [LARGE SCALE GENOMIC DNA]</scope>
    <source>
        <strain evidence="3">DSM 26914 / JCM 13377 / KCTC 12554 / HTCC2601</strain>
    </source>
</reference>
<sequence length="100" mass="10660">MNRPFALAFAVAMISLTPAAQAANTAFGPSQKTLRANNANPHPGASYQGQVYVTPGGCSYSRAQVPGYKPTWHLIRNGAAAGLTNAHRRCPTMLGDYERL</sequence>
<protein>
    <submittedName>
        <fullName evidence="2">Uncharacterized protein</fullName>
    </submittedName>
</protein>
<name>Q0FP71_SALBH</name>
<evidence type="ECO:0000313" key="3">
    <source>
        <dbReference type="Proteomes" id="UP000006230"/>
    </source>
</evidence>
<organism evidence="2 3">
    <name type="scientific">Salipiger bermudensis (strain DSM 26914 / JCM 13377 / KCTC 12554 / HTCC2601)</name>
    <name type="common">Pelagibaca bermudensis</name>
    <dbReference type="NCBI Taxonomy" id="314265"/>
    <lineage>
        <taxon>Bacteria</taxon>
        <taxon>Pseudomonadati</taxon>
        <taxon>Pseudomonadota</taxon>
        <taxon>Alphaproteobacteria</taxon>
        <taxon>Rhodobacterales</taxon>
        <taxon>Roseobacteraceae</taxon>
        <taxon>Salipiger</taxon>
    </lineage>
</organism>
<feature type="chain" id="PRO_5004171834" evidence="1">
    <location>
        <begin position="23"/>
        <end position="100"/>
    </location>
</feature>
<accession>Q0FP71</accession>
<dbReference type="HOGENOM" id="CLU_183743_0_0_5"/>
<evidence type="ECO:0000256" key="1">
    <source>
        <dbReference type="SAM" id="SignalP"/>
    </source>
</evidence>
<keyword evidence="3" id="KW-1185">Reference proteome</keyword>
<dbReference type="RefSeq" id="WP_007801242.1">
    <property type="nucleotide sequence ID" value="NZ_DS022276.1"/>
</dbReference>
<keyword evidence="1" id="KW-0732">Signal</keyword>
<dbReference type="AlphaFoldDB" id="Q0FP71"/>
<feature type="signal peptide" evidence="1">
    <location>
        <begin position="1"/>
        <end position="22"/>
    </location>
</feature>
<dbReference type="OrthoDB" id="7875167at2"/>
<dbReference type="eggNOG" id="ENOG5033988">
    <property type="taxonomic scope" value="Bacteria"/>
</dbReference>
<dbReference type="STRING" id="314265.R2601_26981"/>
<proteinExistence type="predicted"/>
<comment type="caution">
    <text evidence="2">The sequence shown here is derived from an EMBL/GenBank/DDBJ whole genome shotgun (WGS) entry which is preliminary data.</text>
</comment>
<evidence type="ECO:0000313" key="2">
    <source>
        <dbReference type="EMBL" id="EAU45988.1"/>
    </source>
</evidence>
<dbReference type="EMBL" id="AATQ01000019">
    <property type="protein sequence ID" value="EAU45988.1"/>
    <property type="molecule type" value="Genomic_DNA"/>
</dbReference>
<dbReference type="Proteomes" id="UP000006230">
    <property type="component" value="Unassembled WGS sequence"/>
</dbReference>
<gene>
    <name evidence="2" type="ORF">R2601_26981</name>
</gene>